<feature type="chain" id="PRO_5046834743" description="DUF3558 domain-containing protein" evidence="2">
    <location>
        <begin position="32"/>
        <end position="194"/>
    </location>
</feature>
<name>A0ABW7P9I8_9ACTN</name>
<protein>
    <recommendedName>
        <fullName evidence="5">DUF3558 domain-containing protein</fullName>
    </recommendedName>
</protein>
<evidence type="ECO:0000256" key="1">
    <source>
        <dbReference type="SAM" id="MobiDB-lite"/>
    </source>
</evidence>
<evidence type="ECO:0008006" key="5">
    <source>
        <dbReference type="Google" id="ProtNLM"/>
    </source>
</evidence>
<evidence type="ECO:0000256" key="2">
    <source>
        <dbReference type="SAM" id="SignalP"/>
    </source>
</evidence>
<reference evidence="3 4" key="1">
    <citation type="submission" date="2024-03" db="EMBL/GenBank/DDBJ databases">
        <title>Whole genome sequencing of Streptomyces racemochromogenes, to identify antimicrobial biosynthetic gene clusters.</title>
        <authorList>
            <person name="Suryawanshi P."/>
            <person name="Krishnaraj P.U."/>
            <person name="Arun Y.P."/>
            <person name="Suryawanshi M.P."/>
            <person name="Rakshit O."/>
        </authorList>
    </citation>
    <scope>NUCLEOTIDE SEQUENCE [LARGE SCALE GENOMIC DNA]</scope>
    <source>
        <strain evidence="3 4">AUDT626</strain>
    </source>
</reference>
<feature type="compositionally biased region" description="Pro residues" evidence="1">
    <location>
        <begin position="184"/>
        <end position="194"/>
    </location>
</feature>
<comment type="caution">
    <text evidence="3">The sequence shown here is derived from an EMBL/GenBank/DDBJ whole genome shotgun (WGS) entry which is preliminary data.</text>
</comment>
<keyword evidence="2" id="KW-0732">Signal</keyword>
<dbReference type="EMBL" id="JBBDHD010000014">
    <property type="protein sequence ID" value="MFH7595015.1"/>
    <property type="molecule type" value="Genomic_DNA"/>
</dbReference>
<gene>
    <name evidence="3" type="ORF">WDV06_07885</name>
</gene>
<keyword evidence="4" id="KW-1185">Reference proteome</keyword>
<accession>A0ABW7P9I8</accession>
<feature type="non-terminal residue" evidence="3">
    <location>
        <position position="194"/>
    </location>
</feature>
<feature type="signal peptide" evidence="2">
    <location>
        <begin position="1"/>
        <end position="31"/>
    </location>
</feature>
<feature type="compositionally biased region" description="Gly residues" evidence="1">
    <location>
        <begin position="174"/>
        <end position="183"/>
    </location>
</feature>
<feature type="region of interest" description="Disordered" evidence="1">
    <location>
        <begin position="153"/>
        <end position="194"/>
    </location>
</feature>
<feature type="region of interest" description="Disordered" evidence="1">
    <location>
        <begin position="43"/>
        <end position="64"/>
    </location>
</feature>
<feature type="compositionally biased region" description="Low complexity" evidence="1">
    <location>
        <begin position="160"/>
        <end position="173"/>
    </location>
</feature>
<proteinExistence type="predicted"/>
<organism evidence="3 4">
    <name type="scientific">Streptomyces racemochromogenes</name>
    <dbReference type="NCBI Taxonomy" id="67353"/>
    <lineage>
        <taxon>Bacteria</taxon>
        <taxon>Bacillati</taxon>
        <taxon>Actinomycetota</taxon>
        <taxon>Actinomycetes</taxon>
        <taxon>Kitasatosporales</taxon>
        <taxon>Streptomycetaceae</taxon>
        <taxon>Streptomyces</taxon>
    </lineage>
</organism>
<evidence type="ECO:0000313" key="4">
    <source>
        <dbReference type="Proteomes" id="UP001610631"/>
    </source>
</evidence>
<dbReference type="PROSITE" id="PS51257">
    <property type="entry name" value="PROKAR_LIPOPROTEIN"/>
    <property type="match status" value="1"/>
</dbReference>
<sequence>MKPMDVERTRVRRRFLPGVALLTALAAGATACTGGGGIGGAGDPKNGGSSAAPAQPGKYRSLPQPCKAVDGKRLRAMLPAADSLTTEQREQLYAGTAEPSYDADRHVGCRWNAQTPEATLLLSVTFERVVSYDRAAGDDDKARQVYVRRLTDAHLPFPGPSAGPSTSPSTGTGPNAGAGGGAAGPPPPPAPRPG</sequence>
<evidence type="ECO:0000313" key="3">
    <source>
        <dbReference type="EMBL" id="MFH7595015.1"/>
    </source>
</evidence>
<dbReference type="Proteomes" id="UP001610631">
    <property type="component" value="Unassembled WGS sequence"/>
</dbReference>